<proteinExistence type="inferred from homology"/>
<evidence type="ECO:0000256" key="1">
    <source>
        <dbReference type="SAM" id="MobiDB-lite"/>
    </source>
</evidence>
<evidence type="ECO:0000313" key="5">
    <source>
        <dbReference type="Proteomes" id="UP000562492"/>
    </source>
</evidence>
<dbReference type="EMBL" id="JACHKZ010000015">
    <property type="protein sequence ID" value="MBB6578462.1"/>
    <property type="molecule type" value="Genomic_DNA"/>
</dbReference>
<dbReference type="Pfam" id="PF05876">
    <property type="entry name" value="GpA_ATPase"/>
    <property type="match status" value="1"/>
</dbReference>
<dbReference type="Proteomes" id="UP000562492">
    <property type="component" value="Unassembled WGS sequence"/>
</dbReference>
<evidence type="ECO:0000313" key="4">
    <source>
        <dbReference type="EMBL" id="MBB6578462.1"/>
    </source>
</evidence>
<dbReference type="RefSeq" id="WP_233464513.1">
    <property type="nucleotide sequence ID" value="NZ_JACHKZ010000015.1"/>
</dbReference>
<dbReference type="Gene3D" id="3.40.50.300">
    <property type="entry name" value="P-loop containing nucleotide triphosphate hydrolases"/>
    <property type="match status" value="1"/>
</dbReference>
<evidence type="ECO:0000259" key="2">
    <source>
        <dbReference type="Pfam" id="PF05876"/>
    </source>
</evidence>
<feature type="compositionally biased region" description="Polar residues" evidence="1">
    <location>
        <begin position="627"/>
        <end position="651"/>
    </location>
</feature>
<organism evidence="4 5">
    <name type="scientific">Comamonas odontotermitis</name>
    <dbReference type="NCBI Taxonomy" id="379895"/>
    <lineage>
        <taxon>Bacteria</taxon>
        <taxon>Pseudomonadati</taxon>
        <taxon>Pseudomonadota</taxon>
        <taxon>Betaproteobacteria</taxon>
        <taxon>Burkholderiales</taxon>
        <taxon>Comamonadaceae</taxon>
        <taxon>Comamonas</taxon>
    </lineage>
</organism>
<dbReference type="Pfam" id="PF20454">
    <property type="entry name" value="GpA_nuclease"/>
    <property type="match status" value="1"/>
</dbReference>
<evidence type="ECO:0000259" key="3">
    <source>
        <dbReference type="Pfam" id="PF20454"/>
    </source>
</evidence>
<comment type="caution">
    <text evidence="4">The sequence shown here is derived from an EMBL/GenBank/DDBJ whole genome shotgun (WGS) entry which is preliminary data.</text>
</comment>
<protein>
    <submittedName>
        <fullName evidence="4">Phage terminase large subunit GpA-like protein</fullName>
    </submittedName>
</protein>
<gene>
    <name evidence="4" type="ORF">HNP33_002544</name>
</gene>
<feature type="domain" description="Terminase large subunit GpA endonuclease" evidence="3">
    <location>
        <begin position="297"/>
        <end position="590"/>
    </location>
</feature>
<name>A0ABR6RH75_9BURK</name>
<dbReference type="InterPro" id="IPR046454">
    <property type="entry name" value="GpA_endonuclease"/>
</dbReference>
<feature type="region of interest" description="Disordered" evidence="1">
    <location>
        <begin position="606"/>
        <end position="651"/>
    </location>
</feature>
<keyword evidence="5" id="KW-1185">Reference proteome</keyword>
<feature type="domain" description="Phage terminase large subunit GpA ATPase" evidence="2">
    <location>
        <begin position="43"/>
        <end position="288"/>
    </location>
</feature>
<dbReference type="InterPro" id="IPR008866">
    <property type="entry name" value="Phage_lambda_GpA-like"/>
</dbReference>
<dbReference type="HAMAP" id="MF_04144">
    <property type="entry name" value="TERL_LAMBDA"/>
    <property type="match status" value="1"/>
</dbReference>
<reference evidence="4 5" key="1">
    <citation type="submission" date="2020-08" db="EMBL/GenBank/DDBJ databases">
        <title>Functional genomics of gut bacteria from endangered species of beetles.</title>
        <authorList>
            <person name="Carlos-Shanley C."/>
        </authorList>
    </citation>
    <scope>NUCLEOTIDE SEQUENCE [LARGE SCALE GENOMIC DNA]</scope>
    <source>
        <strain evidence="4 5">S00124</strain>
    </source>
</reference>
<accession>A0ABR6RH75</accession>
<dbReference type="InterPro" id="IPR027417">
    <property type="entry name" value="P-loop_NTPase"/>
</dbReference>
<sequence>MRLDGYASAAQPLLSMARALAPRKRRTVSEWADAERRLSAKGSALAGKWRTDRNPPLREPMDCMSAKGGAREVALMFPIQFGKTEVAINALGYTMDEDPCPIMVCLPSEVSMNKWVAQKLNPALDETPAMKNALASVASRDSANTRTFKDFAGGQLYLEHAGSPSRLKSTTVRKLIVDEADEFANNLTGGDDPLEMLDGRTSAFPATSQKLYISTPQIKGLSRIEAKWNASDQRRYHVPCPHCGHSQHLQWSGLHWNTACTEVWYVCNDCGAHIEEHHKTAMIAAGEWVAENPSAKIRGYHINCLYYQFGMGPRWIELAERWREVQGDPARMKTFVNDRLAEPWEDAAMRSVRHNAIADRAEPYALRAAPAGVLVITAGVDTQDNRLAVHITGWGAGMAFWTLDYVELPGDPADGAVWASLTDLLNRPIEHASGAMLHVEATAIDTGGHRGEYVKAYVAERRIRRPMAIFGAVPNNAPLLSKSKAVDVMRNGRVDKKGVMLYTVGTVAGKHWLYGRLSVDADKLPEDRQTHFSADLELSYFQGLVSETFNPAKNRFEKARGGARNEPLDTWNYSFAAAHHPELRLHRLRRADWQLIADRITYSKRSAEASASVPTSPAEGRAPSPTKPETTPQRASSRGNRFASQGWINRR</sequence>
<dbReference type="InterPro" id="IPR046453">
    <property type="entry name" value="GpA_ATPase"/>
</dbReference>